<feature type="non-terminal residue" evidence="1">
    <location>
        <position position="1"/>
    </location>
</feature>
<dbReference type="EMBL" id="JANBUO010001673">
    <property type="protein sequence ID" value="KAJ2797271.1"/>
    <property type="molecule type" value="Genomic_DNA"/>
</dbReference>
<organism evidence="1 2">
    <name type="scientific">Coemansia guatemalensis</name>
    <dbReference type="NCBI Taxonomy" id="2761395"/>
    <lineage>
        <taxon>Eukaryota</taxon>
        <taxon>Fungi</taxon>
        <taxon>Fungi incertae sedis</taxon>
        <taxon>Zoopagomycota</taxon>
        <taxon>Kickxellomycotina</taxon>
        <taxon>Kickxellomycetes</taxon>
        <taxon>Kickxellales</taxon>
        <taxon>Kickxellaceae</taxon>
        <taxon>Coemansia</taxon>
    </lineage>
</organism>
<protein>
    <recommendedName>
        <fullName evidence="3">Transcription factor domain-containing protein</fullName>
    </recommendedName>
</protein>
<dbReference type="CDD" id="cd12148">
    <property type="entry name" value="fungal_TF_MHR"/>
    <property type="match status" value="1"/>
</dbReference>
<evidence type="ECO:0008006" key="3">
    <source>
        <dbReference type="Google" id="ProtNLM"/>
    </source>
</evidence>
<evidence type="ECO:0000313" key="2">
    <source>
        <dbReference type="Proteomes" id="UP001140094"/>
    </source>
</evidence>
<accession>A0A9W8HUM0</accession>
<dbReference type="Proteomes" id="UP001140094">
    <property type="component" value="Unassembled WGS sequence"/>
</dbReference>
<sequence length="312" mass="34337">ISLRTLQQLGVHKIDDNGWADDGWLQGTWVEREQIRRLIWGSFTVDTFLSVMQHTTPYVVVDLSGVNRPCAQNMWYVGNGNLESLAFPVCPHNANPDDPQYLATLKAIKHNGMPWLVNGNTVQINFAMLANAVLRAIGDPQAPQGQVDRLVVNACKSIDDWIAPLPTLPKSAPYQDVCMALMISAAAMGVRSIITPHLLARSHQQSNSGQDNRDTPAIMRALATDAGRWRVLHAYMRGAYQYYQLVQRGPALGADHEVPPMFASYAMSICGGMFAACARSAPTANYREKCAEVIGSRNARSHKGCSFAAWID</sequence>
<dbReference type="AlphaFoldDB" id="A0A9W8HUM0"/>
<name>A0A9W8HUM0_9FUNG</name>
<dbReference type="OrthoDB" id="3862662at2759"/>
<proteinExistence type="predicted"/>
<comment type="caution">
    <text evidence="1">The sequence shown here is derived from an EMBL/GenBank/DDBJ whole genome shotgun (WGS) entry which is preliminary data.</text>
</comment>
<keyword evidence="2" id="KW-1185">Reference proteome</keyword>
<evidence type="ECO:0000313" key="1">
    <source>
        <dbReference type="EMBL" id="KAJ2797271.1"/>
    </source>
</evidence>
<gene>
    <name evidence="1" type="ORF">H4R20_005245</name>
</gene>
<reference evidence="1" key="1">
    <citation type="submission" date="2022-07" db="EMBL/GenBank/DDBJ databases">
        <title>Phylogenomic reconstructions and comparative analyses of Kickxellomycotina fungi.</title>
        <authorList>
            <person name="Reynolds N.K."/>
            <person name="Stajich J.E."/>
            <person name="Barry K."/>
            <person name="Grigoriev I.V."/>
            <person name="Crous P."/>
            <person name="Smith M.E."/>
        </authorList>
    </citation>
    <scope>NUCLEOTIDE SEQUENCE</scope>
    <source>
        <strain evidence="1">NRRL 1565</strain>
    </source>
</reference>